<sequence>MTIPFIKKQLLLMIRNPQILLILLGMPLLLITILGFALGDLMNGEEEPIEAKVGFVVEGNPSDELKQFQQEVDESEMPAQQKEGLKAAATQALPIDALKKDLFGSKEVKKFIQLKEKKAEDLDRLRDNDEYSAIIHFSEGYTLTMLRQAFLDGSESPDITVIKNDGRPLTANMVTDMLTSYQEQYTLALQAGKAGIDPAAIIPDDASFGSVEKLEDRQPLSSMAYYAVGMSVMFVLYIATNMGSFAFMEKEDRVFDRLIFAGVSPLKYLLSVLITTIILAFLQISILFSASALFYGVKFPDIGAFLLVTLCICFAVGGLGALITAICYKGNSESIASFFSSIGVAVLAFLGGSFGPLTSGRVMGILADLVPNGAAMTAYFKVFQGYGIGEVLPNIWAMLGFGLLAIIVATIVFPKEGGHAV</sequence>
<dbReference type="AlphaFoldDB" id="A0A0M0GM94"/>
<dbReference type="RefSeq" id="WP_053427942.1">
    <property type="nucleotide sequence ID" value="NZ_LGUE01000003.1"/>
</dbReference>
<dbReference type="PANTHER" id="PTHR30294">
    <property type="entry name" value="MEMBRANE COMPONENT OF ABC TRANSPORTER YHHJ-RELATED"/>
    <property type="match status" value="1"/>
</dbReference>
<dbReference type="GO" id="GO:0140359">
    <property type="term" value="F:ABC-type transporter activity"/>
    <property type="evidence" value="ECO:0007669"/>
    <property type="project" value="InterPro"/>
</dbReference>
<evidence type="ECO:0000256" key="5">
    <source>
        <dbReference type="ARBA" id="ARBA00023136"/>
    </source>
</evidence>
<proteinExistence type="predicted"/>
<accession>A0A0M0GM94</accession>
<dbReference type="InterPro" id="IPR013525">
    <property type="entry name" value="ABC2_TM"/>
</dbReference>
<dbReference type="OrthoDB" id="3078158at2"/>
<keyword evidence="9" id="KW-1185">Reference proteome</keyword>
<feature type="transmembrane region" description="Helical" evidence="6">
    <location>
        <begin position="268"/>
        <end position="296"/>
    </location>
</feature>
<dbReference type="PATRIC" id="fig|189381.12.peg.3840"/>
<dbReference type="PANTHER" id="PTHR30294:SF29">
    <property type="entry name" value="MULTIDRUG ABC TRANSPORTER PERMEASE YBHS-RELATED"/>
    <property type="match status" value="1"/>
</dbReference>
<dbReference type="Proteomes" id="UP000037405">
    <property type="component" value="Unassembled WGS sequence"/>
</dbReference>
<keyword evidence="3 6" id="KW-0812">Transmembrane</keyword>
<evidence type="ECO:0000313" key="9">
    <source>
        <dbReference type="Proteomes" id="UP000037405"/>
    </source>
</evidence>
<evidence type="ECO:0000313" key="8">
    <source>
        <dbReference type="EMBL" id="KON90622.1"/>
    </source>
</evidence>
<protein>
    <recommendedName>
        <fullName evidence="7">ABC-2 type transporter transmembrane domain-containing protein</fullName>
    </recommendedName>
</protein>
<evidence type="ECO:0000256" key="6">
    <source>
        <dbReference type="SAM" id="Phobius"/>
    </source>
</evidence>
<evidence type="ECO:0000256" key="3">
    <source>
        <dbReference type="ARBA" id="ARBA00022692"/>
    </source>
</evidence>
<dbReference type="STRING" id="189381.GCA_900166615_00657"/>
<dbReference type="GO" id="GO:0005886">
    <property type="term" value="C:plasma membrane"/>
    <property type="evidence" value="ECO:0007669"/>
    <property type="project" value="UniProtKB-SubCell"/>
</dbReference>
<dbReference type="EMBL" id="LGUE01000003">
    <property type="protein sequence ID" value="KON90622.1"/>
    <property type="molecule type" value="Genomic_DNA"/>
</dbReference>
<dbReference type="Pfam" id="PF12698">
    <property type="entry name" value="ABC2_membrane_3"/>
    <property type="match status" value="1"/>
</dbReference>
<comment type="caution">
    <text evidence="8">The sequence shown here is derived from an EMBL/GenBank/DDBJ whole genome shotgun (WGS) entry which is preliminary data.</text>
</comment>
<keyword evidence="5 6" id="KW-0472">Membrane</keyword>
<feature type="transmembrane region" description="Helical" evidence="6">
    <location>
        <begin position="395"/>
        <end position="413"/>
    </location>
</feature>
<name>A0A0M0GM94_9BACI</name>
<comment type="subcellular location">
    <subcellularLocation>
        <location evidence="1">Cell membrane</location>
        <topology evidence="1">Multi-pass membrane protein</topology>
    </subcellularLocation>
</comment>
<gene>
    <name evidence="8" type="ORF">AF331_09655</name>
</gene>
<organism evidence="8 9">
    <name type="scientific">Rossellomorea marisflavi</name>
    <dbReference type="NCBI Taxonomy" id="189381"/>
    <lineage>
        <taxon>Bacteria</taxon>
        <taxon>Bacillati</taxon>
        <taxon>Bacillota</taxon>
        <taxon>Bacilli</taxon>
        <taxon>Bacillales</taxon>
        <taxon>Bacillaceae</taxon>
        <taxon>Rossellomorea</taxon>
    </lineage>
</organism>
<evidence type="ECO:0000259" key="7">
    <source>
        <dbReference type="Pfam" id="PF12698"/>
    </source>
</evidence>
<feature type="transmembrane region" description="Helical" evidence="6">
    <location>
        <begin position="223"/>
        <end position="247"/>
    </location>
</feature>
<evidence type="ECO:0000256" key="2">
    <source>
        <dbReference type="ARBA" id="ARBA00022475"/>
    </source>
</evidence>
<evidence type="ECO:0000256" key="4">
    <source>
        <dbReference type="ARBA" id="ARBA00022989"/>
    </source>
</evidence>
<evidence type="ECO:0000256" key="1">
    <source>
        <dbReference type="ARBA" id="ARBA00004651"/>
    </source>
</evidence>
<feature type="transmembrane region" description="Helical" evidence="6">
    <location>
        <begin position="302"/>
        <end position="328"/>
    </location>
</feature>
<feature type="domain" description="ABC-2 type transporter transmembrane" evidence="7">
    <location>
        <begin position="19"/>
        <end position="410"/>
    </location>
</feature>
<feature type="transmembrane region" description="Helical" evidence="6">
    <location>
        <begin position="20"/>
        <end position="38"/>
    </location>
</feature>
<feature type="transmembrane region" description="Helical" evidence="6">
    <location>
        <begin position="335"/>
        <end position="354"/>
    </location>
</feature>
<keyword evidence="2" id="KW-1003">Cell membrane</keyword>
<reference evidence="9" key="1">
    <citation type="submission" date="2015-07" db="EMBL/GenBank/DDBJ databases">
        <title>Fjat-14235 jcm11544.</title>
        <authorList>
            <person name="Liu B."/>
            <person name="Wang J."/>
            <person name="Zhu Y."/>
            <person name="Liu G."/>
            <person name="Chen Q."/>
            <person name="Chen Z."/>
            <person name="Lan J."/>
            <person name="Che J."/>
            <person name="Ge C."/>
            <person name="Shi H."/>
            <person name="Pan Z."/>
            <person name="Liu X."/>
        </authorList>
    </citation>
    <scope>NUCLEOTIDE SEQUENCE [LARGE SCALE GENOMIC DNA]</scope>
    <source>
        <strain evidence="9">JCM 11544</strain>
    </source>
</reference>
<keyword evidence="4 6" id="KW-1133">Transmembrane helix</keyword>
<dbReference type="InterPro" id="IPR051449">
    <property type="entry name" value="ABC-2_transporter_component"/>
</dbReference>